<dbReference type="GO" id="GO:0006412">
    <property type="term" value="P:translation"/>
    <property type="evidence" value="ECO:0007669"/>
    <property type="project" value="UniProtKB-UniRule"/>
</dbReference>
<comment type="function">
    <text evidence="6">One of the primary rRNA binding proteins, it binds specifically to the 5'-end of 16S ribosomal RNA.</text>
</comment>
<reference evidence="8 9" key="1">
    <citation type="submission" date="2020-06" db="EMBL/GenBank/DDBJ databases">
        <authorList>
            <person name="Kang J."/>
        </authorList>
    </citation>
    <scope>NUCLEOTIDE SEQUENCE [LARGE SCALE GENOMIC DNA]</scope>
    <source>
        <strain evidence="8 9">DCY120</strain>
    </source>
</reference>
<dbReference type="PANTHER" id="PTHR10744:SF1">
    <property type="entry name" value="SMALL RIBOSOMAL SUBUNIT PROTEIN US17M"/>
    <property type="match status" value="1"/>
</dbReference>
<dbReference type="InterPro" id="IPR019984">
    <property type="entry name" value="Ribosomal_uS17_bact/chlr"/>
</dbReference>
<keyword evidence="3 6" id="KW-0694">RNA-binding</keyword>
<dbReference type="HAMAP" id="MF_01345_B">
    <property type="entry name" value="Ribosomal_uS17_B"/>
    <property type="match status" value="1"/>
</dbReference>
<dbReference type="EMBL" id="JABZEC010000002">
    <property type="protein sequence ID" value="NVY96054.1"/>
    <property type="molecule type" value="Genomic_DNA"/>
</dbReference>
<accession>A0A850QW81</accession>
<dbReference type="RefSeq" id="WP_176942218.1">
    <property type="nucleotide sequence ID" value="NZ_JABZEC010000002.1"/>
</dbReference>
<dbReference type="GO" id="GO:0003735">
    <property type="term" value="F:structural constituent of ribosome"/>
    <property type="evidence" value="ECO:0007669"/>
    <property type="project" value="UniProtKB-UniRule"/>
</dbReference>
<evidence type="ECO:0000256" key="7">
    <source>
        <dbReference type="RuleBase" id="RU003872"/>
    </source>
</evidence>
<evidence type="ECO:0000256" key="3">
    <source>
        <dbReference type="ARBA" id="ARBA00022884"/>
    </source>
</evidence>
<dbReference type="PANTHER" id="PTHR10744">
    <property type="entry name" value="40S RIBOSOMAL PROTEIN S11 FAMILY MEMBER"/>
    <property type="match status" value="1"/>
</dbReference>
<dbReference type="CDD" id="cd00364">
    <property type="entry name" value="Ribosomal_uS17"/>
    <property type="match status" value="1"/>
</dbReference>
<evidence type="ECO:0000313" key="9">
    <source>
        <dbReference type="Proteomes" id="UP000563523"/>
    </source>
</evidence>
<evidence type="ECO:0000256" key="4">
    <source>
        <dbReference type="ARBA" id="ARBA00022980"/>
    </source>
</evidence>
<dbReference type="AlphaFoldDB" id="A0A850QW81"/>
<dbReference type="PROSITE" id="PS00056">
    <property type="entry name" value="RIBOSOMAL_S17"/>
    <property type="match status" value="1"/>
</dbReference>
<comment type="similarity">
    <text evidence="1 6 7">Belongs to the universal ribosomal protein uS17 family.</text>
</comment>
<keyword evidence="9" id="KW-1185">Reference proteome</keyword>
<proteinExistence type="inferred from homology"/>
<dbReference type="InterPro" id="IPR000266">
    <property type="entry name" value="Ribosomal_uS17"/>
</dbReference>
<dbReference type="InterPro" id="IPR012340">
    <property type="entry name" value="NA-bd_OB-fold"/>
</dbReference>
<keyword evidence="4 6" id="KW-0689">Ribosomal protein</keyword>
<evidence type="ECO:0000256" key="1">
    <source>
        <dbReference type="ARBA" id="ARBA00010254"/>
    </source>
</evidence>
<evidence type="ECO:0000256" key="6">
    <source>
        <dbReference type="HAMAP-Rule" id="MF_01345"/>
    </source>
</evidence>
<dbReference type="PRINTS" id="PR00973">
    <property type="entry name" value="RIBOSOMALS17"/>
</dbReference>
<dbReference type="GO" id="GO:0019843">
    <property type="term" value="F:rRNA binding"/>
    <property type="evidence" value="ECO:0007669"/>
    <property type="project" value="UniProtKB-UniRule"/>
</dbReference>
<name>A0A850QW81_9LACO</name>
<dbReference type="NCBIfam" id="TIGR03635">
    <property type="entry name" value="uS17_bact"/>
    <property type="match status" value="1"/>
</dbReference>
<evidence type="ECO:0000256" key="2">
    <source>
        <dbReference type="ARBA" id="ARBA00022730"/>
    </source>
</evidence>
<dbReference type="Pfam" id="PF00366">
    <property type="entry name" value="Ribosomal_S17"/>
    <property type="match status" value="1"/>
</dbReference>
<dbReference type="Proteomes" id="UP000563523">
    <property type="component" value="Unassembled WGS sequence"/>
</dbReference>
<keyword evidence="2 6" id="KW-0699">rRNA-binding</keyword>
<dbReference type="NCBIfam" id="NF004123">
    <property type="entry name" value="PRK05610.1"/>
    <property type="match status" value="1"/>
</dbReference>
<keyword evidence="5 6" id="KW-0687">Ribonucleoprotein</keyword>
<evidence type="ECO:0000313" key="8">
    <source>
        <dbReference type="EMBL" id="NVY96054.1"/>
    </source>
</evidence>
<dbReference type="Gene3D" id="2.40.50.140">
    <property type="entry name" value="Nucleic acid-binding proteins"/>
    <property type="match status" value="1"/>
</dbReference>
<organism evidence="8 9">
    <name type="scientific">Bombilactobacillus apium</name>
    <dbReference type="NCBI Taxonomy" id="2675299"/>
    <lineage>
        <taxon>Bacteria</taxon>
        <taxon>Bacillati</taxon>
        <taxon>Bacillota</taxon>
        <taxon>Bacilli</taxon>
        <taxon>Lactobacillales</taxon>
        <taxon>Lactobacillaceae</taxon>
        <taxon>Bombilactobacillus</taxon>
    </lineage>
</organism>
<dbReference type="SUPFAM" id="SSF50249">
    <property type="entry name" value="Nucleic acid-binding proteins"/>
    <property type="match status" value="1"/>
</dbReference>
<dbReference type="GO" id="GO:0022627">
    <property type="term" value="C:cytosolic small ribosomal subunit"/>
    <property type="evidence" value="ECO:0007669"/>
    <property type="project" value="UniProtKB-UniRule"/>
</dbReference>
<comment type="subunit">
    <text evidence="6">Part of the 30S ribosomal subunit.</text>
</comment>
<sequence length="91" mass="10756">MSETKATRNHRKVYQGRVISDKMDKTITVSVETYKTHPTYGKRFKYSKKFYAQDDNNEAKIGDIVRIMETRPLSKLKRFRLTEIVEKAVKI</sequence>
<protein>
    <recommendedName>
        <fullName evidence="6">Small ribosomal subunit protein uS17</fullName>
    </recommendedName>
</protein>
<comment type="caution">
    <text evidence="8">The sequence shown here is derived from an EMBL/GenBank/DDBJ whole genome shotgun (WGS) entry which is preliminary data.</text>
</comment>
<gene>
    <name evidence="6 8" type="primary">rpsQ</name>
    <name evidence="8" type="ORF">HU830_02475</name>
</gene>
<evidence type="ECO:0000256" key="5">
    <source>
        <dbReference type="ARBA" id="ARBA00023274"/>
    </source>
</evidence>
<dbReference type="InterPro" id="IPR019979">
    <property type="entry name" value="Ribosomal_uS17_CS"/>
</dbReference>